<comment type="caution">
    <text evidence="1">The sequence shown here is derived from an EMBL/GenBank/DDBJ whole genome shotgun (WGS) entry which is preliminary data.</text>
</comment>
<dbReference type="EMBL" id="BOMN01000110">
    <property type="protein sequence ID" value="GIE24448.1"/>
    <property type="molecule type" value="Genomic_DNA"/>
</dbReference>
<organism evidence="1 2">
    <name type="scientific">Winogradskya humida</name>
    <dbReference type="NCBI Taxonomy" id="113566"/>
    <lineage>
        <taxon>Bacteria</taxon>
        <taxon>Bacillati</taxon>
        <taxon>Actinomycetota</taxon>
        <taxon>Actinomycetes</taxon>
        <taxon>Micromonosporales</taxon>
        <taxon>Micromonosporaceae</taxon>
        <taxon>Winogradskya</taxon>
    </lineage>
</organism>
<evidence type="ECO:0000313" key="2">
    <source>
        <dbReference type="Proteomes" id="UP000603200"/>
    </source>
</evidence>
<accession>A0ABQ4A0U8</accession>
<evidence type="ECO:0000313" key="1">
    <source>
        <dbReference type="EMBL" id="GIE24448.1"/>
    </source>
</evidence>
<proteinExistence type="predicted"/>
<sequence>MTKPNQSGQDGDSAPPLTIRSIIGGGFEDKSWTKAIDALVSALQDMQGIDSGPFNVTVTYIVPGEVYAPKFSGLRVSTFLPEFNSLVIQVALNNSPEKNGMVELLDFLDKAVIKAESWGRKKKLVSSPMDEVRAAVAALKMQLEN</sequence>
<name>A0ABQ4A0U8_9ACTN</name>
<keyword evidence="2" id="KW-1185">Reference proteome</keyword>
<dbReference type="Proteomes" id="UP000603200">
    <property type="component" value="Unassembled WGS sequence"/>
</dbReference>
<reference evidence="1 2" key="1">
    <citation type="submission" date="2021-01" db="EMBL/GenBank/DDBJ databases">
        <title>Whole genome shotgun sequence of Actinoplanes humidus NBRC 14915.</title>
        <authorList>
            <person name="Komaki H."/>
            <person name="Tamura T."/>
        </authorList>
    </citation>
    <scope>NUCLEOTIDE SEQUENCE [LARGE SCALE GENOMIC DNA]</scope>
    <source>
        <strain evidence="1 2">NBRC 14915</strain>
    </source>
</reference>
<dbReference type="RefSeq" id="WP_203841467.1">
    <property type="nucleotide sequence ID" value="NZ_BAAATV010000051.1"/>
</dbReference>
<gene>
    <name evidence="1" type="ORF">Ahu01nite_075500</name>
</gene>
<protein>
    <submittedName>
        <fullName evidence="1">Uncharacterized protein</fullName>
    </submittedName>
</protein>